<dbReference type="GO" id="GO:0015074">
    <property type="term" value="P:DNA integration"/>
    <property type="evidence" value="ECO:0007669"/>
    <property type="project" value="InterPro"/>
</dbReference>
<dbReference type="EMBL" id="LYVF01000205">
    <property type="protein sequence ID" value="OAT79275.1"/>
    <property type="molecule type" value="Genomic_DNA"/>
</dbReference>
<evidence type="ECO:0000313" key="3">
    <source>
        <dbReference type="EMBL" id="OAT79275.1"/>
    </source>
</evidence>
<dbReference type="Pfam" id="PF13276">
    <property type="entry name" value="HTH_21"/>
    <property type="match status" value="1"/>
</dbReference>
<dbReference type="PROSITE" id="PS50994">
    <property type="entry name" value="INTEGRASE"/>
    <property type="match status" value="1"/>
</dbReference>
<sequence>MALLDWVTSEIPIVVQADLLGLNRTSLYYKPVPPSEEEIALKHRIDEIYTAHPYYGSRRITAQLKRESFLLNRKAVQRHMHEMGIAGISPGPNLSKRRLEHRTFPYLLRGVTISHPNHVWGIDITYIRLQRGWMYLVAVLDWYSRYVVSWAIDQVLEIDFVLDAVQRAFAVATPKIFNSDQGSHFTSSQYIELLNAAGVSISMDGKGRATDNIFTERLWRSLKYEEVYLHSYESPREARKRVSAYLDFYNYRRLHQSLDYKTPAEVYYQSK</sequence>
<dbReference type="InterPro" id="IPR050900">
    <property type="entry name" value="Transposase_IS3/IS150/IS904"/>
</dbReference>
<evidence type="ECO:0000256" key="1">
    <source>
        <dbReference type="ARBA" id="ARBA00002286"/>
    </source>
</evidence>
<dbReference type="STRING" id="1838280.A6M21_16455"/>
<dbReference type="PANTHER" id="PTHR46889">
    <property type="entry name" value="TRANSPOSASE INSF FOR INSERTION SEQUENCE IS3B-RELATED"/>
    <property type="match status" value="1"/>
</dbReference>
<dbReference type="InterPro" id="IPR048020">
    <property type="entry name" value="Transpos_IS3"/>
</dbReference>
<gene>
    <name evidence="3" type="ORF">A6M21_16455</name>
</gene>
<dbReference type="SUPFAM" id="SSF53098">
    <property type="entry name" value="Ribonuclease H-like"/>
    <property type="match status" value="1"/>
</dbReference>
<evidence type="ECO:0000313" key="4">
    <source>
        <dbReference type="Proteomes" id="UP000078532"/>
    </source>
</evidence>
<evidence type="ECO:0000259" key="2">
    <source>
        <dbReference type="PROSITE" id="PS50994"/>
    </source>
</evidence>
<dbReference type="InterPro" id="IPR001584">
    <property type="entry name" value="Integrase_cat-core"/>
</dbReference>
<comment type="caution">
    <text evidence="3">The sequence shown here is derived from an EMBL/GenBank/DDBJ whole genome shotgun (WGS) entry which is preliminary data.</text>
</comment>
<name>A0A1B7LAB6_9FIRM</name>
<dbReference type="Proteomes" id="UP000078532">
    <property type="component" value="Unassembled WGS sequence"/>
</dbReference>
<proteinExistence type="predicted"/>
<feature type="domain" description="Integrase catalytic" evidence="2">
    <location>
        <begin position="112"/>
        <end position="271"/>
    </location>
</feature>
<protein>
    <submittedName>
        <fullName evidence="3">Integrase</fullName>
    </submittedName>
</protein>
<keyword evidence="4" id="KW-1185">Reference proteome</keyword>
<dbReference type="GO" id="GO:0003676">
    <property type="term" value="F:nucleic acid binding"/>
    <property type="evidence" value="ECO:0007669"/>
    <property type="project" value="InterPro"/>
</dbReference>
<dbReference type="PANTHER" id="PTHR46889:SF7">
    <property type="entry name" value="TRANSPOSASE FOR INSERTION SEQUENCE ELEMENT IS904"/>
    <property type="match status" value="1"/>
</dbReference>
<accession>A0A1B7LAB6</accession>
<dbReference type="NCBIfam" id="NF033516">
    <property type="entry name" value="transpos_IS3"/>
    <property type="match status" value="1"/>
</dbReference>
<dbReference type="Pfam" id="PF00665">
    <property type="entry name" value="rve"/>
    <property type="match status" value="1"/>
</dbReference>
<dbReference type="InterPro" id="IPR025948">
    <property type="entry name" value="HTH-like_dom"/>
</dbReference>
<dbReference type="Gene3D" id="3.30.420.10">
    <property type="entry name" value="Ribonuclease H-like superfamily/Ribonuclease H"/>
    <property type="match status" value="1"/>
</dbReference>
<dbReference type="AlphaFoldDB" id="A0A1B7LAB6"/>
<organism evidence="3 4">
    <name type="scientific">Desulfotomaculum copahuensis</name>
    <dbReference type="NCBI Taxonomy" id="1838280"/>
    <lineage>
        <taxon>Bacteria</taxon>
        <taxon>Bacillati</taxon>
        <taxon>Bacillota</taxon>
        <taxon>Clostridia</taxon>
        <taxon>Eubacteriales</taxon>
        <taxon>Desulfotomaculaceae</taxon>
        <taxon>Desulfotomaculum</taxon>
    </lineage>
</organism>
<dbReference type="InterPro" id="IPR012337">
    <property type="entry name" value="RNaseH-like_sf"/>
</dbReference>
<comment type="function">
    <text evidence="1">Involved in the transposition of the insertion sequence.</text>
</comment>
<reference evidence="3 4" key="1">
    <citation type="submission" date="2016-04" db="EMBL/GenBank/DDBJ databases">
        <authorList>
            <person name="Evans L.H."/>
            <person name="Alamgir A."/>
            <person name="Owens N."/>
            <person name="Weber N.D."/>
            <person name="Virtaneva K."/>
            <person name="Barbian K."/>
            <person name="Babar A."/>
            <person name="Rosenke K."/>
        </authorList>
    </citation>
    <scope>NUCLEOTIDE SEQUENCE [LARGE SCALE GENOMIC DNA]</scope>
    <source>
        <strain evidence="3 4">LMa1</strain>
    </source>
</reference>
<dbReference type="InterPro" id="IPR036397">
    <property type="entry name" value="RNaseH_sf"/>
</dbReference>